<dbReference type="KEGG" id="ido:I598_2383"/>
<organism evidence="2 3">
    <name type="scientific">Isoptericola dokdonensis DS-3</name>
    <dbReference type="NCBI Taxonomy" id="1300344"/>
    <lineage>
        <taxon>Bacteria</taxon>
        <taxon>Bacillati</taxon>
        <taxon>Actinomycetota</taxon>
        <taxon>Actinomycetes</taxon>
        <taxon>Micrococcales</taxon>
        <taxon>Promicromonosporaceae</taxon>
        <taxon>Isoptericola</taxon>
    </lineage>
</organism>
<protein>
    <recommendedName>
        <fullName evidence="4">YtxH domain-containing protein</fullName>
    </recommendedName>
</protein>
<sequence length="74" mass="7841">MIRRRTLGRALFFGLGYVAGTRAGRERYAQIEAGFRSVVSALRDRSAGSDGTASTQGSGRGTADPYADITLGRS</sequence>
<proteinExistence type="predicted"/>
<feature type="region of interest" description="Disordered" evidence="1">
    <location>
        <begin position="44"/>
        <end position="74"/>
    </location>
</feature>
<gene>
    <name evidence="2" type="ORF">I598_2383</name>
</gene>
<evidence type="ECO:0000313" key="3">
    <source>
        <dbReference type="Proteomes" id="UP000076794"/>
    </source>
</evidence>
<evidence type="ECO:0008006" key="4">
    <source>
        <dbReference type="Google" id="ProtNLM"/>
    </source>
</evidence>
<name>A0A161HZB5_9MICO</name>
<accession>A0A161HZB5</accession>
<dbReference type="AlphaFoldDB" id="A0A161HZB5"/>
<dbReference type="PATRIC" id="fig|1300344.3.peg.2392"/>
<dbReference type="RefSeq" id="WP_068203130.1">
    <property type="nucleotide sequence ID" value="NZ_CP014209.1"/>
</dbReference>
<evidence type="ECO:0000313" key="2">
    <source>
        <dbReference type="EMBL" id="ANC31923.1"/>
    </source>
</evidence>
<reference evidence="2 3" key="1">
    <citation type="submission" date="2016-01" db="EMBL/GenBank/DDBJ databases">
        <title>Complete genome sequence of a soil Actinobacterium, Isoptericola dokdonensis DS-3.</title>
        <authorList>
            <person name="Kwon S.-K."/>
            <person name="Kim J.F."/>
        </authorList>
    </citation>
    <scope>NUCLEOTIDE SEQUENCE [LARGE SCALE GENOMIC DNA]</scope>
    <source>
        <strain evidence="2 3">DS-3</strain>
    </source>
</reference>
<dbReference type="STRING" id="1300344.I598_2383"/>
<dbReference type="Proteomes" id="UP000076794">
    <property type="component" value="Chromosome"/>
</dbReference>
<keyword evidence="3" id="KW-1185">Reference proteome</keyword>
<evidence type="ECO:0000256" key="1">
    <source>
        <dbReference type="SAM" id="MobiDB-lite"/>
    </source>
</evidence>
<dbReference type="EMBL" id="CP014209">
    <property type="protein sequence ID" value="ANC31923.1"/>
    <property type="molecule type" value="Genomic_DNA"/>
</dbReference>
<dbReference type="OrthoDB" id="5125216at2"/>